<dbReference type="OrthoDB" id="10062389at2759"/>
<dbReference type="EMBL" id="UZAN01070854">
    <property type="protein sequence ID" value="VDP94992.1"/>
    <property type="molecule type" value="Genomic_DNA"/>
</dbReference>
<dbReference type="PANTHER" id="PTHR33332">
    <property type="entry name" value="REVERSE TRANSCRIPTASE DOMAIN-CONTAINING PROTEIN"/>
    <property type="match status" value="1"/>
</dbReference>
<dbReference type="Pfam" id="PF00078">
    <property type="entry name" value="RVT_1"/>
    <property type="match status" value="1"/>
</dbReference>
<name>A0A183BEQ1_9TREM</name>
<protein>
    <submittedName>
        <fullName evidence="4">Reverse transcriptase domain-containing protein</fullName>
    </submittedName>
</protein>
<evidence type="ECO:0000259" key="1">
    <source>
        <dbReference type="Pfam" id="PF00078"/>
    </source>
</evidence>
<evidence type="ECO:0000313" key="3">
    <source>
        <dbReference type="Proteomes" id="UP000272942"/>
    </source>
</evidence>
<accession>A0A183BEQ1</accession>
<proteinExistence type="predicted"/>
<dbReference type="InterPro" id="IPR000477">
    <property type="entry name" value="RT_dom"/>
</dbReference>
<feature type="domain" description="Reverse transcriptase" evidence="1">
    <location>
        <begin position="1"/>
        <end position="120"/>
    </location>
</feature>
<dbReference type="WBParaSite" id="ECPE_0001773101-mRNA-1">
    <property type="protein sequence ID" value="ECPE_0001773101-mRNA-1"/>
    <property type="gene ID" value="ECPE_0001773101"/>
</dbReference>
<keyword evidence="3" id="KW-1185">Reference proteome</keyword>
<evidence type="ECO:0000313" key="2">
    <source>
        <dbReference type="EMBL" id="VDP94992.1"/>
    </source>
</evidence>
<gene>
    <name evidence="2" type="ORF">ECPE_LOCUS17687</name>
</gene>
<sequence>MERVLAKRLREHLLSNDLLCPEQHGFRPQGSCVSNLLLSREQWTSARAAGHETDVIFIEFSKAFDKVPHGRFLEKLMAHGVNDPLPALIEYFLIRRRFTVRVAQTESCRYPVTSGMPQGSEVDFPLEFTPIGSGGGAERGAFQTPSRRALGETMAACTPLSGLISVPAVKRLIRGAAPLPSQHEDKDKDEGAQ</sequence>
<dbReference type="AlphaFoldDB" id="A0A183BEQ1"/>
<reference evidence="4" key="1">
    <citation type="submission" date="2016-06" db="UniProtKB">
        <authorList>
            <consortium name="WormBaseParasite"/>
        </authorList>
    </citation>
    <scope>IDENTIFICATION</scope>
</reference>
<evidence type="ECO:0000313" key="4">
    <source>
        <dbReference type="WBParaSite" id="ECPE_0001773101-mRNA-1"/>
    </source>
</evidence>
<reference evidence="2 3" key="2">
    <citation type="submission" date="2018-11" db="EMBL/GenBank/DDBJ databases">
        <authorList>
            <consortium name="Pathogen Informatics"/>
        </authorList>
    </citation>
    <scope>NUCLEOTIDE SEQUENCE [LARGE SCALE GENOMIC DNA]</scope>
    <source>
        <strain evidence="2 3">Egypt</strain>
    </source>
</reference>
<dbReference type="Proteomes" id="UP000272942">
    <property type="component" value="Unassembled WGS sequence"/>
</dbReference>
<organism evidence="4">
    <name type="scientific">Echinostoma caproni</name>
    <dbReference type="NCBI Taxonomy" id="27848"/>
    <lineage>
        <taxon>Eukaryota</taxon>
        <taxon>Metazoa</taxon>
        <taxon>Spiralia</taxon>
        <taxon>Lophotrochozoa</taxon>
        <taxon>Platyhelminthes</taxon>
        <taxon>Trematoda</taxon>
        <taxon>Digenea</taxon>
        <taxon>Plagiorchiida</taxon>
        <taxon>Echinostomata</taxon>
        <taxon>Echinostomatoidea</taxon>
        <taxon>Echinostomatidae</taxon>
        <taxon>Echinostoma</taxon>
    </lineage>
</organism>